<evidence type="ECO:0000313" key="4">
    <source>
        <dbReference type="Proteomes" id="UP000298003"/>
    </source>
</evidence>
<comment type="caution">
    <text evidence="3">The sequence shown here is derived from an EMBL/GenBank/DDBJ whole genome shotgun (WGS) entry which is preliminary data.</text>
</comment>
<evidence type="ECO:0000313" key="3">
    <source>
        <dbReference type="EMBL" id="TFF04406.1"/>
    </source>
</evidence>
<feature type="compositionally biased region" description="Basic and acidic residues" evidence="1">
    <location>
        <begin position="436"/>
        <end position="464"/>
    </location>
</feature>
<sequence>MRSQFSHHYERPDDGEVDGALVNATVVLDTNVLLGLYRASPDLRTKRLEVFKTIGERLFLPYQVGVEFHRNRPVVAAGISDAYAALRTATTTLHKAVKSFGGDGRYDETSAAVRALVDPLLGQIVDGLAALEEDDPHRIDLADDPILNQLEALLEGHVGQPPRAKNLAARVRDFTSIRVPLRLPPGYDDAHKAAASGAAAAAGDYLLWCEVLAHARKHETDVVLVTDDAKGDWWQAGGAGMPTVPHPLLVSEFRRETGHEYYQLDSRELLKRAPALDISVSTENLEEEDELARATAEAESIVERIAAFQGHGMLSATATPVESELGRLARAGWRADPGERERLEESGRLWWGAREGLLGSRLVSSLLTAGAGERAALSALEEARRRDDLASSLVGDGQSRGAFATIEAARRGMAGLSTYEVERIMQASKDWTSSQGRERLDQAARDIERVTDELDADQRHLPQS</sequence>
<dbReference type="RefSeq" id="WP_128957764.1">
    <property type="nucleotide sequence ID" value="NZ_SOZH01000012.1"/>
</dbReference>
<reference evidence="3 4" key="1">
    <citation type="submission" date="2019-03" db="EMBL/GenBank/DDBJ databases">
        <title>Cellulosimicrobium funkei JCM14302 Assembly.</title>
        <authorList>
            <person name="Dou T."/>
        </authorList>
    </citation>
    <scope>NUCLEOTIDE SEQUENCE [LARGE SCALE GENOMIC DNA]</scope>
    <source>
        <strain evidence="3 4">JCM 14302</strain>
    </source>
</reference>
<feature type="region of interest" description="Disordered" evidence="1">
    <location>
        <begin position="428"/>
        <end position="464"/>
    </location>
</feature>
<proteinExistence type="predicted"/>
<dbReference type="AlphaFoldDB" id="A0A4Y8QXC8"/>
<dbReference type="InterPro" id="IPR041578">
    <property type="entry name" value="PIN_8"/>
</dbReference>
<feature type="domain" description="PIN like" evidence="2">
    <location>
        <begin position="26"/>
        <end position="239"/>
    </location>
</feature>
<evidence type="ECO:0000256" key="1">
    <source>
        <dbReference type="SAM" id="MobiDB-lite"/>
    </source>
</evidence>
<dbReference type="EMBL" id="SOZH01000012">
    <property type="protein sequence ID" value="TFF04406.1"/>
    <property type="molecule type" value="Genomic_DNA"/>
</dbReference>
<dbReference type="Pfam" id="PF18476">
    <property type="entry name" value="PIN_8"/>
    <property type="match status" value="1"/>
</dbReference>
<dbReference type="Proteomes" id="UP000298003">
    <property type="component" value="Unassembled WGS sequence"/>
</dbReference>
<dbReference type="GeneID" id="95686446"/>
<accession>A0A4Y8QXC8</accession>
<name>A0A4Y8QXC8_9MICO</name>
<gene>
    <name evidence="3" type="ORF">E1O70_18340</name>
</gene>
<evidence type="ECO:0000259" key="2">
    <source>
        <dbReference type="Pfam" id="PF18476"/>
    </source>
</evidence>
<protein>
    <recommendedName>
        <fullName evidence="2">PIN like domain-containing protein</fullName>
    </recommendedName>
</protein>
<organism evidence="3 4">
    <name type="scientific">Cellulosimicrobium funkei</name>
    <dbReference type="NCBI Taxonomy" id="264251"/>
    <lineage>
        <taxon>Bacteria</taxon>
        <taxon>Bacillati</taxon>
        <taxon>Actinomycetota</taxon>
        <taxon>Actinomycetes</taxon>
        <taxon>Micrococcales</taxon>
        <taxon>Promicromonosporaceae</taxon>
        <taxon>Cellulosimicrobium</taxon>
    </lineage>
</organism>
<keyword evidence="4" id="KW-1185">Reference proteome</keyword>